<proteinExistence type="predicted"/>
<accession>A0ACC0HFF0</accession>
<reference evidence="1 2" key="1">
    <citation type="journal article" date="2022" name="Plant J.">
        <title>Chromosome-level genome of Camellia lanceoleosa provides a valuable resource for understanding genome evolution and self-incompatibility.</title>
        <authorList>
            <person name="Gong W."/>
            <person name="Xiao S."/>
            <person name="Wang L."/>
            <person name="Liao Z."/>
            <person name="Chang Y."/>
            <person name="Mo W."/>
            <person name="Hu G."/>
            <person name="Li W."/>
            <person name="Zhao G."/>
            <person name="Zhu H."/>
            <person name="Hu X."/>
            <person name="Ji K."/>
            <person name="Xiang X."/>
            <person name="Song Q."/>
            <person name="Yuan D."/>
            <person name="Jin S."/>
            <person name="Zhang L."/>
        </authorList>
    </citation>
    <scope>NUCLEOTIDE SEQUENCE [LARGE SCALE GENOMIC DNA]</scope>
    <source>
        <strain evidence="1">SQ_2022a</strain>
    </source>
</reference>
<name>A0ACC0HFF0_9ERIC</name>
<dbReference type="Proteomes" id="UP001060215">
    <property type="component" value="Chromosome 5"/>
</dbReference>
<protein>
    <submittedName>
        <fullName evidence="1">Uncharacterized protein</fullName>
    </submittedName>
</protein>
<gene>
    <name evidence="1" type="ORF">LOK49_LG06G01446</name>
</gene>
<organism evidence="1 2">
    <name type="scientific">Camellia lanceoleosa</name>
    <dbReference type="NCBI Taxonomy" id="1840588"/>
    <lineage>
        <taxon>Eukaryota</taxon>
        <taxon>Viridiplantae</taxon>
        <taxon>Streptophyta</taxon>
        <taxon>Embryophyta</taxon>
        <taxon>Tracheophyta</taxon>
        <taxon>Spermatophyta</taxon>
        <taxon>Magnoliopsida</taxon>
        <taxon>eudicotyledons</taxon>
        <taxon>Gunneridae</taxon>
        <taxon>Pentapetalae</taxon>
        <taxon>asterids</taxon>
        <taxon>Ericales</taxon>
        <taxon>Theaceae</taxon>
        <taxon>Camellia</taxon>
    </lineage>
</organism>
<keyword evidence="2" id="KW-1185">Reference proteome</keyword>
<evidence type="ECO:0000313" key="2">
    <source>
        <dbReference type="Proteomes" id="UP001060215"/>
    </source>
</evidence>
<dbReference type="EMBL" id="CM045762">
    <property type="protein sequence ID" value="KAI8010761.1"/>
    <property type="molecule type" value="Genomic_DNA"/>
</dbReference>
<comment type="caution">
    <text evidence="1">The sequence shown here is derived from an EMBL/GenBank/DDBJ whole genome shotgun (WGS) entry which is preliminary data.</text>
</comment>
<evidence type="ECO:0000313" key="1">
    <source>
        <dbReference type="EMBL" id="KAI8010761.1"/>
    </source>
</evidence>
<sequence length="110" mass="12338">MRDHRHVYNQSAALRRASRTKFLSSSPSLSTAAASCSSSRAHSSPSITNQCRSFSFSSVFRSAPWWSNDVDWKSPATLTLSEGSPPWNIDWSSQARTWLVWKILELACSE</sequence>